<proteinExistence type="predicted"/>
<dbReference type="OrthoDB" id="2241695at2"/>
<organism evidence="1 2">
    <name type="scientific">Desemzia incerta</name>
    <dbReference type="NCBI Taxonomy" id="82801"/>
    <lineage>
        <taxon>Bacteria</taxon>
        <taxon>Bacillati</taxon>
        <taxon>Bacillota</taxon>
        <taxon>Bacilli</taxon>
        <taxon>Lactobacillales</taxon>
        <taxon>Carnobacteriaceae</taxon>
        <taxon>Desemzia</taxon>
    </lineage>
</organism>
<accession>A0A1I5WQW7</accession>
<dbReference type="Pfam" id="PF09911">
    <property type="entry name" value="DUF2140"/>
    <property type="match status" value="1"/>
</dbReference>
<gene>
    <name evidence="1" type="ORF">SAMN04488506_1029</name>
</gene>
<evidence type="ECO:0000313" key="1">
    <source>
        <dbReference type="EMBL" id="SFQ21977.1"/>
    </source>
</evidence>
<sequence length="208" mass="23462">MEEKRAKKQTKAPINYWKWAFLTLAAVLLGTGIWLVQQLQVQPASQEIVNETAVDTSDVMTFSVSARKEEVTQLMNQYIEEEVAGSNVNYEVLLDETFQLAGSFQLFGFEVPFNLFMDPYVTENGNIQLKANELSLGRLNLPISFAMNQIGSQLSIPDWVVINGENETITFNLNEFQLESGMFFSAERIDLVENDILVNVHVPASTNE</sequence>
<keyword evidence="2" id="KW-1185">Reference proteome</keyword>
<dbReference type="EMBL" id="FOXW01000003">
    <property type="protein sequence ID" value="SFQ21977.1"/>
    <property type="molecule type" value="Genomic_DNA"/>
</dbReference>
<reference evidence="1 2" key="1">
    <citation type="submission" date="2016-10" db="EMBL/GenBank/DDBJ databases">
        <authorList>
            <person name="de Groot N.N."/>
        </authorList>
    </citation>
    <scope>NUCLEOTIDE SEQUENCE [LARGE SCALE GENOMIC DNA]</scope>
    <source>
        <strain evidence="1 2">DSM 20581</strain>
    </source>
</reference>
<evidence type="ECO:0000313" key="2">
    <source>
        <dbReference type="Proteomes" id="UP000199136"/>
    </source>
</evidence>
<dbReference type="InterPro" id="IPR018672">
    <property type="entry name" value="DUF2140"/>
</dbReference>
<dbReference type="Proteomes" id="UP000199136">
    <property type="component" value="Unassembled WGS sequence"/>
</dbReference>
<protein>
    <submittedName>
        <fullName evidence="1">Uncharacterized protein YpmS</fullName>
    </submittedName>
</protein>
<name>A0A1I5WQW7_9LACT</name>
<dbReference type="RefSeq" id="WP_092480081.1">
    <property type="nucleotide sequence ID" value="NZ_CP126128.1"/>
</dbReference>
<dbReference type="AlphaFoldDB" id="A0A1I5WQW7"/>
<dbReference type="STRING" id="82801.SAMN04488506_1029"/>